<feature type="chain" id="PRO_5022750751" evidence="2">
    <location>
        <begin position="39"/>
        <end position="329"/>
    </location>
</feature>
<sequence length="329" mass="34524" precursor="true">MIPHTSFCEIKMKRYLKPAAICLCLMALTLLEKSTVKAQCSTCPTPVVAFSPVVQPTVVTFTPDNRWYPGRMLDNWRMRRWGFSAPTTVTTAFAPTTVGFAPTASTAIPMTVGFAPVQTAGFAPTVTSVNHVTAFAPLGQRQVLMRPVIVGSPVVTSSCSACSAPAPCSACSSCAPCSSCASSVSQATFAEPACSSCSGSGSSITYSTPSSSSSSSQMSAPALTPQEAAPLRSDYPPASDPASDDVVPQNDPGPSESSTYFEAPKLFNPQDRTAQNNSNRAKPINRSPSVDVWTAVYSKPVTTDNISTTTTKRSQAEIDAAGWHSVPAK</sequence>
<evidence type="ECO:0000313" key="4">
    <source>
        <dbReference type="Proteomes" id="UP000323917"/>
    </source>
</evidence>
<proteinExistence type="predicted"/>
<feature type="region of interest" description="Disordered" evidence="1">
    <location>
        <begin position="305"/>
        <end position="329"/>
    </location>
</feature>
<gene>
    <name evidence="3" type="ORF">Pr1d_18660</name>
</gene>
<accession>A0A5B9QAC0</accession>
<evidence type="ECO:0000256" key="2">
    <source>
        <dbReference type="SAM" id="SignalP"/>
    </source>
</evidence>
<evidence type="ECO:0000256" key="1">
    <source>
        <dbReference type="SAM" id="MobiDB-lite"/>
    </source>
</evidence>
<dbReference type="AlphaFoldDB" id="A0A5B9QAC0"/>
<feature type="compositionally biased region" description="Low complexity" evidence="1">
    <location>
        <begin position="208"/>
        <end position="219"/>
    </location>
</feature>
<feature type="signal peptide" evidence="2">
    <location>
        <begin position="1"/>
        <end position="38"/>
    </location>
</feature>
<dbReference type="Proteomes" id="UP000323917">
    <property type="component" value="Chromosome"/>
</dbReference>
<keyword evidence="2" id="KW-0732">Signal</keyword>
<feature type="compositionally biased region" description="Low complexity" evidence="1">
    <location>
        <begin position="233"/>
        <end position="248"/>
    </location>
</feature>
<organism evidence="3 4">
    <name type="scientific">Bythopirellula goksoeyrii</name>
    <dbReference type="NCBI Taxonomy" id="1400387"/>
    <lineage>
        <taxon>Bacteria</taxon>
        <taxon>Pseudomonadati</taxon>
        <taxon>Planctomycetota</taxon>
        <taxon>Planctomycetia</taxon>
        <taxon>Pirellulales</taxon>
        <taxon>Lacipirellulaceae</taxon>
        <taxon>Bythopirellula</taxon>
    </lineage>
</organism>
<reference evidence="3 4" key="1">
    <citation type="submission" date="2019-08" db="EMBL/GenBank/DDBJ databases">
        <title>Deep-cultivation of Planctomycetes and their phenomic and genomic characterization uncovers novel biology.</title>
        <authorList>
            <person name="Wiegand S."/>
            <person name="Jogler M."/>
            <person name="Boedeker C."/>
            <person name="Pinto D."/>
            <person name="Vollmers J."/>
            <person name="Rivas-Marin E."/>
            <person name="Kohn T."/>
            <person name="Peeters S.H."/>
            <person name="Heuer A."/>
            <person name="Rast P."/>
            <person name="Oberbeckmann S."/>
            <person name="Bunk B."/>
            <person name="Jeske O."/>
            <person name="Meyerdierks A."/>
            <person name="Storesund J.E."/>
            <person name="Kallscheuer N."/>
            <person name="Luecker S."/>
            <person name="Lage O.M."/>
            <person name="Pohl T."/>
            <person name="Merkel B.J."/>
            <person name="Hornburger P."/>
            <person name="Mueller R.-W."/>
            <person name="Bruemmer F."/>
            <person name="Labrenz M."/>
            <person name="Spormann A.M."/>
            <person name="Op den Camp H."/>
            <person name="Overmann J."/>
            <person name="Amann R."/>
            <person name="Jetten M.S.M."/>
            <person name="Mascher T."/>
            <person name="Medema M.H."/>
            <person name="Devos D.P."/>
            <person name="Kaster A.-K."/>
            <person name="Ovreas L."/>
            <person name="Rohde M."/>
            <person name="Galperin M.Y."/>
            <person name="Jogler C."/>
        </authorList>
    </citation>
    <scope>NUCLEOTIDE SEQUENCE [LARGE SCALE GENOMIC DNA]</scope>
    <source>
        <strain evidence="3 4">Pr1d</strain>
    </source>
</reference>
<protein>
    <submittedName>
        <fullName evidence="3">Uncharacterized protein</fullName>
    </submittedName>
</protein>
<keyword evidence="4" id="KW-1185">Reference proteome</keyword>
<feature type="region of interest" description="Disordered" evidence="1">
    <location>
        <begin position="208"/>
        <end position="290"/>
    </location>
</feature>
<dbReference type="EMBL" id="CP042913">
    <property type="protein sequence ID" value="QEG34585.1"/>
    <property type="molecule type" value="Genomic_DNA"/>
</dbReference>
<dbReference type="KEGG" id="bgok:Pr1d_18660"/>
<feature type="compositionally biased region" description="Polar residues" evidence="1">
    <location>
        <begin position="270"/>
        <end position="280"/>
    </location>
</feature>
<name>A0A5B9QAC0_9BACT</name>
<evidence type="ECO:0000313" key="3">
    <source>
        <dbReference type="EMBL" id="QEG34585.1"/>
    </source>
</evidence>